<feature type="region of interest" description="Disordered" evidence="13">
    <location>
        <begin position="666"/>
        <end position="807"/>
    </location>
</feature>
<dbReference type="InterPro" id="IPR027417">
    <property type="entry name" value="P-loop_NTPase"/>
</dbReference>
<evidence type="ECO:0000313" key="18">
    <source>
        <dbReference type="Proteomes" id="UP000248423"/>
    </source>
</evidence>
<keyword evidence="6 12" id="KW-0347">Helicase</keyword>
<dbReference type="SMART" id="SM00487">
    <property type="entry name" value="DEXDc"/>
    <property type="match status" value="1"/>
</dbReference>
<dbReference type="GO" id="GO:0006364">
    <property type="term" value="P:rRNA processing"/>
    <property type="evidence" value="ECO:0007669"/>
    <property type="project" value="UniProtKB-KW"/>
</dbReference>
<sequence>MAPTNGSRNGKPSKTPQRAGNLKRKRAQDDLSTLVQKVEELDVKETVEQFSDLPLSEPTASGLSSSHYKTLTDIQSRAISHALKGRDILGAAKTGSGKTLAFLIPILENLYRKQWSEHDGLGALVLSPTRELAIQIFEVLRKVGRYHSFSAGLVIGGKSLREEQERLGRMNILVCTPGRMLQHLDQTSFFETNNLQMLVLDEADRILDMGFQKTVDAIVGHLPQERQTLLFSATQTKKVSDLARLSLQDPQYVAVHETASSATPSKLQQHYVVAPLAQKLDVLWSFIRSNLKSKTIVFLSSGKQVRFVYESFRHMQPGIPLMHLHGRQKQGGRLDITTKFSQAQHAVLFATDVAARGLDFPAVDWVIQLDCPEDADTYIHRVGRTARYERDGRAVLFLDPSEEKGMLKRLEQKKVQVERINVKANKQQSVKDQLQNMCFKDPELKYLGQKAFISYAKSVYVQKDKEIFNIKDLKLDDFAASLGLPGAPRIKFIKGDDTKERKNASRATAHASSDDESDEEGGEKKAKKEEPQVRTKYDRMFERRNQDVLADHYHKLINDDGTMVESIQATEDADEDDDFLSVKRRYEAGDKDLGAEESSSEDEDEDAKDGPKKGTKVVQLDGKEALVIDSKRREKLLKSKKKLLKFKGKGTKLVYDDEGNAHEIYEMEDEEQFKAKGDAKEQQARFLAEETERTRQADVEDKEVAKQKKREKKEKRKARERELLAMEEEGGDLVQLPSYKDDRDVDGGFSPSEAEEEAPRPSKKARVSFADEKSEEEPWYKKTKKSQAPEPIQTLEDLESLAAGLLG</sequence>
<dbReference type="Proteomes" id="UP000248423">
    <property type="component" value="Unassembled WGS sequence"/>
</dbReference>
<comment type="similarity">
    <text evidence="12">Belongs to the DEAD box helicase family.</text>
</comment>
<dbReference type="PROSITE" id="PS51195">
    <property type="entry name" value="Q_MOTIF"/>
    <property type="match status" value="1"/>
</dbReference>
<dbReference type="PANTHER" id="PTHR24031">
    <property type="entry name" value="RNA HELICASE"/>
    <property type="match status" value="1"/>
</dbReference>
<organism evidence="17 18">
    <name type="scientific">Aspergillus sclerotiicarbonarius (strain CBS 121057 / IBT 28362)</name>
    <dbReference type="NCBI Taxonomy" id="1448318"/>
    <lineage>
        <taxon>Eukaryota</taxon>
        <taxon>Fungi</taxon>
        <taxon>Dikarya</taxon>
        <taxon>Ascomycota</taxon>
        <taxon>Pezizomycotina</taxon>
        <taxon>Eurotiomycetes</taxon>
        <taxon>Eurotiomycetidae</taxon>
        <taxon>Eurotiales</taxon>
        <taxon>Aspergillaceae</taxon>
        <taxon>Aspergillus</taxon>
        <taxon>Aspergillus subgen. Circumdati</taxon>
    </lineage>
</organism>
<feature type="compositionally biased region" description="Basic and acidic residues" evidence="13">
    <location>
        <begin position="769"/>
        <end position="780"/>
    </location>
</feature>
<dbReference type="Pfam" id="PF13959">
    <property type="entry name" value="CTE_SPB4"/>
    <property type="match status" value="1"/>
</dbReference>
<dbReference type="Pfam" id="PF00270">
    <property type="entry name" value="DEAD"/>
    <property type="match status" value="1"/>
</dbReference>
<evidence type="ECO:0000256" key="1">
    <source>
        <dbReference type="ARBA" id="ARBA00004604"/>
    </source>
</evidence>
<feature type="compositionally biased region" description="Basic residues" evidence="13">
    <location>
        <begin position="707"/>
        <end position="716"/>
    </location>
</feature>
<dbReference type="GO" id="GO:0003723">
    <property type="term" value="F:RNA binding"/>
    <property type="evidence" value="ECO:0007669"/>
    <property type="project" value="UniProtKB-UniRule"/>
</dbReference>
<feature type="domain" description="DEAD-box RNA helicase Q" evidence="16">
    <location>
        <begin position="48"/>
        <end position="76"/>
    </location>
</feature>
<evidence type="ECO:0000256" key="9">
    <source>
        <dbReference type="ARBA" id="ARBA00023242"/>
    </source>
</evidence>
<dbReference type="EMBL" id="KZ826317">
    <property type="protein sequence ID" value="PYI11797.1"/>
    <property type="molecule type" value="Genomic_DNA"/>
</dbReference>
<dbReference type="VEuPathDB" id="FungiDB:BO78DRAFT_333069"/>
<evidence type="ECO:0000256" key="12">
    <source>
        <dbReference type="RuleBase" id="RU365068"/>
    </source>
</evidence>
<dbReference type="InterPro" id="IPR000629">
    <property type="entry name" value="RNA-helicase_DEAD-box_CS"/>
</dbReference>
<keyword evidence="18" id="KW-1185">Reference proteome</keyword>
<feature type="domain" description="Helicase ATP-binding" evidence="14">
    <location>
        <begin position="79"/>
        <end position="253"/>
    </location>
</feature>
<keyword evidence="8 12" id="KW-0694">RNA-binding</keyword>
<keyword evidence="9" id="KW-0539">Nucleus</keyword>
<evidence type="ECO:0000256" key="3">
    <source>
        <dbReference type="ARBA" id="ARBA00022552"/>
    </source>
</evidence>
<dbReference type="InterPro" id="IPR011545">
    <property type="entry name" value="DEAD/DEAH_box_helicase_dom"/>
</dbReference>
<proteinExistence type="inferred from homology"/>
<dbReference type="STRING" id="1448318.A0A319EN71"/>
<reference evidence="17 18" key="1">
    <citation type="submission" date="2018-02" db="EMBL/GenBank/DDBJ databases">
        <title>The genomes of Aspergillus section Nigri reveals drivers in fungal speciation.</title>
        <authorList>
            <consortium name="DOE Joint Genome Institute"/>
            <person name="Vesth T.C."/>
            <person name="Nybo J."/>
            <person name="Theobald S."/>
            <person name="Brandl J."/>
            <person name="Frisvad J.C."/>
            <person name="Nielsen K.F."/>
            <person name="Lyhne E.K."/>
            <person name="Kogle M.E."/>
            <person name="Kuo A."/>
            <person name="Riley R."/>
            <person name="Clum A."/>
            <person name="Nolan M."/>
            <person name="Lipzen A."/>
            <person name="Salamov A."/>
            <person name="Henrissat B."/>
            <person name="Wiebenga A."/>
            <person name="De vries R.P."/>
            <person name="Grigoriev I.V."/>
            <person name="Mortensen U.H."/>
            <person name="Andersen M.R."/>
            <person name="Baker S.E."/>
        </authorList>
    </citation>
    <scope>NUCLEOTIDE SEQUENCE [LARGE SCALE GENOMIC DNA]</scope>
    <source>
        <strain evidence="17 18">CBS 121057</strain>
    </source>
</reference>
<accession>A0A319EN71</accession>
<keyword evidence="3" id="KW-0698">rRNA processing</keyword>
<evidence type="ECO:0000256" key="10">
    <source>
        <dbReference type="ARBA" id="ARBA00047984"/>
    </source>
</evidence>
<dbReference type="OrthoDB" id="10259640at2759"/>
<keyword evidence="2" id="KW-0690">Ribosome biogenesis</keyword>
<comment type="domain">
    <text evidence="12">The Q motif is unique to and characteristic of the DEAD box family of RNA helicases and controls ATP binding and hydrolysis.</text>
</comment>
<evidence type="ECO:0000256" key="6">
    <source>
        <dbReference type="ARBA" id="ARBA00022806"/>
    </source>
</evidence>
<dbReference type="InterPro" id="IPR014001">
    <property type="entry name" value="Helicase_ATP-bd"/>
</dbReference>
<evidence type="ECO:0000256" key="2">
    <source>
        <dbReference type="ARBA" id="ARBA00022517"/>
    </source>
</evidence>
<comment type="function">
    <text evidence="12">RNA helicase.</text>
</comment>
<comment type="subcellular location">
    <subcellularLocation>
        <location evidence="1">Nucleus</location>
        <location evidence="1">Nucleolus</location>
    </subcellularLocation>
</comment>
<dbReference type="SMART" id="SM00490">
    <property type="entry name" value="HELICc"/>
    <property type="match status" value="1"/>
</dbReference>
<keyword evidence="4 12" id="KW-0547">Nucleotide-binding</keyword>
<dbReference type="GO" id="GO:0005730">
    <property type="term" value="C:nucleolus"/>
    <property type="evidence" value="ECO:0007669"/>
    <property type="project" value="UniProtKB-SubCell"/>
</dbReference>
<evidence type="ECO:0000259" key="14">
    <source>
        <dbReference type="PROSITE" id="PS51192"/>
    </source>
</evidence>
<evidence type="ECO:0000256" key="8">
    <source>
        <dbReference type="ARBA" id="ARBA00022884"/>
    </source>
</evidence>
<dbReference type="Pfam" id="PF00271">
    <property type="entry name" value="Helicase_C"/>
    <property type="match status" value="1"/>
</dbReference>
<dbReference type="GO" id="GO:0003724">
    <property type="term" value="F:RNA helicase activity"/>
    <property type="evidence" value="ECO:0007669"/>
    <property type="project" value="UniProtKB-EC"/>
</dbReference>
<dbReference type="GO" id="GO:0005524">
    <property type="term" value="F:ATP binding"/>
    <property type="evidence" value="ECO:0007669"/>
    <property type="project" value="UniProtKB-UniRule"/>
</dbReference>
<comment type="catalytic activity">
    <reaction evidence="10 12">
        <text>ATP + H2O = ADP + phosphate + H(+)</text>
        <dbReference type="Rhea" id="RHEA:13065"/>
        <dbReference type="ChEBI" id="CHEBI:15377"/>
        <dbReference type="ChEBI" id="CHEBI:15378"/>
        <dbReference type="ChEBI" id="CHEBI:30616"/>
        <dbReference type="ChEBI" id="CHEBI:43474"/>
        <dbReference type="ChEBI" id="CHEBI:456216"/>
        <dbReference type="EC" id="3.6.4.13"/>
    </reaction>
</comment>
<feature type="compositionally biased region" description="Basic and acidic residues" evidence="13">
    <location>
        <begin position="672"/>
        <end position="706"/>
    </location>
</feature>
<dbReference type="AlphaFoldDB" id="A0A319EN71"/>
<feature type="domain" description="Helicase C-terminal" evidence="15">
    <location>
        <begin position="279"/>
        <end position="438"/>
    </location>
</feature>
<feature type="region of interest" description="Disordered" evidence="13">
    <location>
        <begin position="1"/>
        <end position="30"/>
    </location>
</feature>
<dbReference type="SUPFAM" id="SSF52540">
    <property type="entry name" value="P-loop containing nucleoside triphosphate hydrolases"/>
    <property type="match status" value="2"/>
</dbReference>
<evidence type="ECO:0000259" key="15">
    <source>
        <dbReference type="PROSITE" id="PS51194"/>
    </source>
</evidence>
<feature type="region of interest" description="Disordered" evidence="13">
    <location>
        <begin position="587"/>
        <end position="617"/>
    </location>
</feature>
<dbReference type="PROSITE" id="PS51192">
    <property type="entry name" value="HELICASE_ATP_BIND_1"/>
    <property type="match status" value="1"/>
</dbReference>
<evidence type="ECO:0000256" key="5">
    <source>
        <dbReference type="ARBA" id="ARBA00022801"/>
    </source>
</evidence>
<evidence type="ECO:0000256" key="7">
    <source>
        <dbReference type="ARBA" id="ARBA00022840"/>
    </source>
</evidence>
<protein>
    <recommendedName>
        <fullName evidence="12">ATP-dependent RNA helicase</fullName>
        <ecNumber evidence="12">3.6.4.13</ecNumber>
    </recommendedName>
</protein>
<feature type="compositionally biased region" description="Basic and acidic residues" evidence="13">
    <location>
        <begin position="522"/>
        <end position="539"/>
    </location>
</feature>
<feature type="short sequence motif" description="Q motif" evidence="11">
    <location>
        <begin position="48"/>
        <end position="76"/>
    </location>
</feature>
<evidence type="ECO:0000259" key="16">
    <source>
        <dbReference type="PROSITE" id="PS51195"/>
    </source>
</evidence>
<evidence type="ECO:0000256" key="13">
    <source>
        <dbReference type="SAM" id="MobiDB-lite"/>
    </source>
</evidence>
<evidence type="ECO:0000256" key="4">
    <source>
        <dbReference type="ARBA" id="ARBA00022741"/>
    </source>
</evidence>
<dbReference type="Gene3D" id="3.40.50.300">
    <property type="entry name" value="P-loop containing nucleotide triphosphate hydrolases"/>
    <property type="match status" value="2"/>
</dbReference>
<feature type="compositionally biased region" description="Polar residues" evidence="13">
    <location>
        <begin position="1"/>
        <end position="18"/>
    </location>
</feature>
<feature type="region of interest" description="Disordered" evidence="13">
    <location>
        <begin position="495"/>
        <end position="539"/>
    </location>
</feature>
<evidence type="ECO:0000313" key="17">
    <source>
        <dbReference type="EMBL" id="PYI11797.1"/>
    </source>
</evidence>
<gene>
    <name evidence="17" type="ORF">BO78DRAFT_333069</name>
</gene>
<dbReference type="SMART" id="SM01178">
    <property type="entry name" value="DUF4217"/>
    <property type="match status" value="1"/>
</dbReference>
<dbReference type="InterPro" id="IPR025313">
    <property type="entry name" value="SPB4-like_CTE"/>
</dbReference>
<name>A0A319EN71_ASPSB</name>
<dbReference type="InterPro" id="IPR001650">
    <property type="entry name" value="Helicase_C-like"/>
</dbReference>
<feature type="compositionally biased region" description="Acidic residues" evidence="13">
    <location>
        <begin position="598"/>
        <end position="607"/>
    </location>
</feature>
<evidence type="ECO:0000256" key="11">
    <source>
        <dbReference type="PROSITE-ProRule" id="PRU00552"/>
    </source>
</evidence>
<dbReference type="CDD" id="cd17941">
    <property type="entry name" value="DEADc_DDX10"/>
    <property type="match status" value="1"/>
</dbReference>
<keyword evidence="7 12" id="KW-0067">ATP-binding</keyword>
<dbReference type="EC" id="3.6.4.13" evidence="12"/>
<keyword evidence="5 12" id="KW-0378">Hydrolase</keyword>
<dbReference type="InterPro" id="IPR014014">
    <property type="entry name" value="RNA_helicase_DEAD_Q_motif"/>
</dbReference>
<dbReference type="CDD" id="cd18787">
    <property type="entry name" value="SF2_C_DEAD"/>
    <property type="match status" value="1"/>
</dbReference>
<dbReference type="GO" id="GO:0016887">
    <property type="term" value="F:ATP hydrolysis activity"/>
    <property type="evidence" value="ECO:0007669"/>
    <property type="project" value="RHEA"/>
</dbReference>
<dbReference type="PROSITE" id="PS51194">
    <property type="entry name" value="HELICASE_CTER"/>
    <property type="match status" value="1"/>
</dbReference>
<dbReference type="PROSITE" id="PS00039">
    <property type="entry name" value="DEAD_ATP_HELICASE"/>
    <property type="match status" value="1"/>
</dbReference>